<dbReference type="NCBIfam" id="TIGR00815">
    <property type="entry name" value="sulP"/>
    <property type="match status" value="1"/>
</dbReference>
<name>A0A9P8P360_9ASCO</name>
<dbReference type="InterPro" id="IPR036513">
    <property type="entry name" value="STAS_dom_sf"/>
</dbReference>
<dbReference type="RefSeq" id="XP_046060190.1">
    <property type="nucleotide sequence ID" value="XM_046206422.1"/>
</dbReference>
<dbReference type="AlphaFoldDB" id="A0A9P8P360"/>
<dbReference type="InterPro" id="IPR001902">
    <property type="entry name" value="SLC26A/SulP_fam"/>
</dbReference>
<dbReference type="PANTHER" id="PTHR11814">
    <property type="entry name" value="SULFATE TRANSPORTER"/>
    <property type="match status" value="1"/>
</dbReference>
<feature type="transmembrane region" description="Helical" evidence="6">
    <location>
        <begin position="438"/>
        <end position="456"/>
    </location>
</feature>
<dbReference type="GO" id="GO:0055085">
    <property type="term" value="P:transmembrane transport"/>
    <property type="evidence" value="ECO:0007669"/>
    <property type="project" value="InterPro"/>
</dbReference>
<feature type="transmembrane region" description="Helical" evidence="6">
    <location>
        <begin position="374"/>
        <end position="390"/>
    </location>
</feature>
<organism evidence="8 9">
    <name type="scientific">Ogataea philodendri</name>
    <dbReference type="NCBI Taxonomy" id="1378263"/>
    <lineage>
        <taxon>Eukaryota</taxon>
        <taxon>Fungi</taxon>
        <taxon>Dikarya</taxon>
        <taxon>Ascomycota</taxon>
        <taxon>Saccharomycotina</taxon>
        <taxon>Pichiomycetes</taxon>
        <taxon>Pichiales</taxon>
        <taxon>Pichiaceae</taxon>
        <taxon>Ogataea</taxon>
    </lineage>
</organism>
<feature type="transmembrane region" description="Helical" evidence="6">
    <location>
        <begin position="411"/>
        <end position="432"/>
    </location>
</feature>
<keyword evidence="2 6" id="KW-0812">Transmembrane</keyword>
<dbReference type="InterPro" id="IPR011547">
    <property type="entry name" value="SLC26A/SulP_dom"/>
</dbReference>
<feature type="transmembrane region" description="Helical" evidence="6">
    <location>
        <begin position="468"/>
        <end position="491"/>
    </location>
</feature>
<dbReference type="Gene3D" id="3.30.750.24">
    <property type="entry name" value="STAS domain"/>
    <property type="match status" value="1"/>
</dbReference>
<feature type="transmembrane region" description="Helical" evidence="6">
    <location>
        <begin position="115"/>
        <end position="133"/>
    </location>
</feature>
<evidence type="ECO:0000256" key="5">
    <source>
        <dbReference type="SAM" id="MobiDB-lite"/>
    </source>
</evidence>
<keyword evidence="9" id="KW-1185">Reference proteome</keyword>
<proteinExistence type="predicted"/>
<dbReference type="Proteomes" id="UP000769157">
    <property type="component" value="Unassembled WGS sequence"/>
</dbReference>
<evidence type="ECO:0000256" key="2">
    <source>
        <dbReference type="ARBA" id="ARBA00022692"/>
    </source>
</evidence>
<feature type="transmembrane region" description="Helical" evidence="6">
    <location>
        <begin position="168"/>
        <end position="188"/>
    </location>
</feature>
<dbReference type="InterPro" id="IPR002645">
    <property type="entry name" value="STAS_dom"/>
</dbReference>
<feature type="compositionally biased region" description="Polar residues" evidence="5">
    <location>
        <begin position="1"/>
        <end position="13"/>
    </location>
</feature>
<feature type="domain" description="STAS" evidence="7">
    <location>
        <begin position="630"/>
        <end position="734"/>
    </location>
</feature>
<dbReference type="GO" id="GO:0016020">
    <property type="term" value="C:membrane"/>
    <property type="evidence" value="ECO:0007669"/>
    <property type="project" value="UniProtKB-SubCell"/>
</dbReference>
<sequence length="787" mass="87507">MTESISESLASGHNDTELPEVSLSSSRESVSNVAIEKYEDDYIPALDYFKETFNDPVSKAGRYVKSLFPILGWIGHYPFTPSWVYSDFVAGVTVAIVLVPQSMSYAQLAGLSSEYGLYSSFVGVLFYALFATSKDVSIGPVAVMSLEVGRLIARVQDKHGDEYSAPEIATMVALLCGSITLGIGLLRLGFIVELLSLPAVLAFMSGSAFNIFVGQVPSLMGYNKLVNTRASSYKIVIETLKHLPHTKVDAAFGLVSLFILYAWKFTTSRLYRRYPRQKIFFYLEQLRTAIVIIFSTLISYLIIRHHKTKHAFSVNGNVPSGLKHVGVMSTPPRLASDIASDLPAATIILVLEHISISKSFGRINDYKINPNQELIAIGVTNLIGTFFNAYPATGSFSRTALKAKCGVKTPFAGIFTGACVLLSIYCFTDAFYYIPKAALSAIIMHAVGDLLASYKITWNLWKVQPLDFAIFIIGVIITVFASIEDGIYFVACASAASLLWKLCKPNGTFLGRVRVVEVVDPVLTNPEDGSYDVSNKKAAERIVTRPVYRTHYRWVPLQHNNPYGSSRVHTEFVNEKVYVAPPPPGVIVFRPAESFVYTNSSRQIDLVLDEVKRVTRPALVKTEKTFNNPGPLKINWLNKVRKTTKEHVPETRPLLKLLHFDFTQVTSVDATGVQALIDLKKTIDIYSGQSYEIHFSGIINPWVKRALINGGFGRNVHEDRHEEYPTADESVEEELEEIEAKPRVREVDRHVLEAGLGPNSSNVVYSLTGTNYPCFHFDIPSYTYLDE</sequence>
<comment type="subcellular location">
    <subcellularLocation>
        <location evidence="1">Membrane</location>
        <topology evidence="1">Multi-pass membrane protein</topology>
    </subcellularLocation>
</comment>
<evidence type="ECO:0000256" key="1">
    <source>
        <dbReference type="ARBA" id="ARBA00004141"/>
    </source>
</evidence>
<keyword evidence="4 6" id="KW-0472">Membrane</keyword>
<protein>
    <recommendedName>
        <fullName evidence="7">STAS domain-containing protein</fullName>
    </recommendedName>
</protein>
<evidence type="ECO:0000256" key="6">
    <source>
        <dbReference type="SAM" id="Phobius"/>
    </source>
</evidence>
<comment type="caution">
    <text evidence="8">The sequence shown here is derived from an EMBL/GenBank/DDBJ whole genome shotgun (WGS) entry which is preliminary data.</text>
</comment>
<feature type="region of interest" description="Disordered" evidence="5">
    <location>
        <begin position="1"/>
        <end position="24"/>
    </location>
</feature>
<feature type="transmembrane region" description="Helical" evidence="6">
    <location>
        <begin position="250"/>
        <end position="267"/>
    </location>
</feature>
<gene>
    <name evidence="8" type="ORF">OGAPHI_005257</name>
</gene>
<keyword evidence="3 6" id="KW-1133">Transmembrane helix</keyword>
<feature type="transmembrane region" description="Helical" evidence="6">
    <location>
        <begin position="195"/>
        <end position="213"/>
    </location>
</feature>
<dbReference type="OrthoDB" id="288203at2759"/>
<evidence type="ECO:0000256" key="3">
    <source>
        <dbReference type="ARBA" id="ARBA00022989"/>
    </source>
</evidence>
<feature type="transmembrane region" description="Helical" evidence="6">
    <location>
        <begin position="279"/>
        <end position="303"/>
    </location>
</feature>
<evidence type="ECO:0000256" key="4">
    <source>
        <dbReference type="ARBA" id="ARBA00023136"/>
    </source>
</evidence>
<reference evidence="8" key="1">
    <citation type="journal article" date="2021" name="Open Biol.">
        <title>Shared evolutionary footprints suggest mitochondrial oxidative damage underlies multiple complex I losses in fungi.</title>
        <authorList>
            <person name="Schikora-Tamarit M.A."/>
            <person name="Marcet-Houben M."/>
            <person name="Nosek J."/>
            <person name="Gabaldon T."/>
        </authorList>
    </citation>
    <scope>NUCLEOTIDE SEQUENCE</scope>
    <source>
        <strain evidence="8">CBS6075</strain>
    </source>
</reference>
<dbReference type="Pfam" id="PF00916">
    <property type="entry name" value="Sulfate_transp"/>
    <property type="match status" value="1"/>
</dbReference>
<accession>A0A9P8P360</accession>
<reference evidence="8" key="2">
    <citation type="submission" date="2021-01" db="EMBL/GenBank/DDBJ databases">
        <authorList>
            <person name="Schikora-Tamarit M.A."/>
        </authorList>
    </citation>
    <scope>NUCLEOTIDE SEQUENCE</scope>
    <source>
        <strain evidence="8">CBS6075</strain>
    </source>
</reference>
<dbReference type="PROSITE" id="PS50801">
    <property type="entry name" value="STAS"/>
    <property type="match status" value="1"/>
</dbReference>
<evidence type="ECO:0000313" key="9">
    <source>
        <dbReference type="Proteomes" id="UP000769157"/>
    </source>
</evidence>
<dbReference type="CDD" id="cd07042">
    <property type="entry name" value="STAS_SulP_like_sulfate_transporter"/>
    <property type="match status" value="1"/>
</dbReference>
<dbReference type="EMBL" id="JAEUBE010000366">
    <property type="protein sequence ID" value="KAH3663854.1"/>
    <property type="molecule type" value="Genomic_DNA"/>
</dbReference>
<dbReference type="GeneID" id="70237221"/>
<evidence type="ECO:0000259" key="7">
    <source>
        <dbReference type="PROSITE" id="PS50801"/>
    </source>
</evidence>
<feature type="transmembrane region" description="Helical" evidence="6">
    <location>
        <begin position="83"/>
        <end position="103"/>
    </location>
</feature>
<evidence type="ECO:0000313" key="8">
    <source>
        <dbReference type="EMBL" id="KAH3663854.1"/>
    </source>
</evidence>